<keyword evidence="8" id="KW-1185">Reference proteome</keyword>
<evidence type="ECO:0000313" key="8">
    <source>
        <dbReference type="Proteomes" id="UP000639004"/>
    </source>
</evidence>
<dbReference type="InterPro" id="IPR000259">
    <property type="entry name" value="Adhesion_dom_fimbrial"/>
</dbReference>
<keyword evidence="3" id="KW-0732">Signal</keyword>
<dbReference type="InterPro" id="IPR050263">
    <property type="entry name" value="Bact_Fimbrial_Adh_Pro"/>
</dbReference>
<organism evidence="7 8">
    <name type="scientific">Serratia proteamaculans</name>
    <dbReference type="NCBI Taxonomy" id="28151"/>
    <lineage>
        <taxon>Bacteria</taxon>
        <taxon>Pseudomonadati</taxon>
        <taxon>Pseudomonadota</taxon>
        <taxon>Gammaproteobacteria</taxon>
        <taxon>Enterobacterales</taxon>
        <taxon>Yersiniaceae</taxon>
        <taxon>Serratia</taxon>
    </lineage>
</organism>
<comment type="subcellular location">
    <subcellularLocation>
        <location evidence="1">Fimbrium</location>
    </subcellularLocation>
</comment>
<evidence type="ECO:0000313" key="7">
    <source>
        <dbReference type="EMBL" id="MBI6182959.1"/>
    </source>
</evidence>
<keyword evidence="5" id="KW-0812">Transmembrane</keyword>
<dbReference type="Pfam" id="PF00419">
    <property type="entry name" value="Fimbrial"/>
    <property type="match status" value="1"/>
</dbReference>
<name>A0ABS0TXD0_SERPR</name>
<gene>
    <name evidence="7" type="ORF">JEQ07_21490</name>
</gene>
<dbReference type="PANTHER" id="PTHR33420">
    <property type="entry name" value="FIMBRIAL SUBUNIT ELFA-RELATED"/>
    <property type="match status" value="1"/>
</dbReference>
<dbReference type="RefSeq" id="WP_129983254.1">
    <property type="nucleotide sequence ID" value="NZ_JAEHSL010000024.1"/>
</dbReference>
<evidence type="ECO:0000259" key="6">
    <source>
        <dbReference type="Pfam" id="PF00419"/>
    </source>
</evidence>
<comment type="caution">
    <text evidence="7">The sequence shown here is derived from an EMBL/GenBank/DDBJ whole genome shotgun (WGS) entry which is preliminary data.</text>
</comment>
<dbReference type="EMBL" id="JAEHSL010000024">
    <property type="protein sequence ID" value="MBI6182959.1"/>
    <property type="molecule type" value="Genomic_DNA"/>
</dbReference>
<evidence type="ECO:0000256" key="1">
    <source>
        <dbReference type="ARBA" id="ARBA00004561"/>
    </source>
</evidence>
<keyword evidence="5" id="KW-1133">Transmembrane helix</keyword>
<keyword evidence="5" id="KW-0472">Membrane</keyword>
<sequence>MRTTSRRWNGGGYHRHEWLYALVITAVVMMVPVCLCVMLWLMPSALAADNWQVEGAHGVLHVRGELTESACRLEMASAYQAVWLGNTTTAQLAKAGDRGAPVNVQLHLRDCLRGPSANRDQQTGNLLWNAHQPAVSVSFIAPADADNPELVKVRGAAGLALRISDERGRDIRLGSRGAPLALAMGQNALNYRITPERTRAPLLPGAYAAVVDFRLSYD</sequence>
<accession>A0ABS0TXD0</accession>
<evidence type="ECO:0000256" key="3">
    <source>
        <dbReference type="ARBA" id="ARBA00022729"/>
    </source>
</evidence>
<dbReference type="Gene3D" id="2.60.40.1090">
    <property type="entry name" value="Fimbrial-type adhesion domain"/>
    <property type="match status" value="1"/>
</dbReference>
<proteinExistence type="inferred from homology"/>
<reference evidence="7 8" key="1">
    <citation type="submission" date="2020-12" db="EMBL/GenBank/DDBJ databases">
        <title>Enhanced detection system for hospital associated transmission using whole genome sequencing surveillance.</title>
        <authorList>
            <person name="Harrison L.H."/>
            <person name="Van Tyne D."/>
            <person name="Marsh J.W."/>
            <person name="Griffith M.P."/>
            <person name="Snyder D.J."/>
            <person name="Cooper V.S."/>
            <person name="Mustapha M."/>
        </authorList>
    </citation>
    <scope>NUCLEOTIDE SEQUENCE [LARGE SCALE GENOMIC DNA]</scope>
    <source>
        <strain evidence="7 8">SER00238</strain>
    </source>
</reference>
<feature type="transmembrane region" description="Helical" evidence="5">
    <location>
        <begin position="20"/>
        <end position="42"/>
    </location>
</feature>
<feature type="domain" description="Fimbrial-type adhesion" evidence="6">
    <location>
        <begin position="61"/>
        <end position="218"/>
    </location>
</feature>
<dbReference type="InterPro" id="IPR008966">
    <property type="entry name" value="Adhesion_dom_sf"/>
</dbReference>
<evidence type="ECO:0000256" key="2">
    <source>
        <dbReference type="ARBA" id="ARBA00006671"/>
    </source>
</evidence>
<dbReference type="InterPro" id="IPR036937">
    <property type="entry name" value="Adhesion_dom_fimbrial_sf"/>
</dbReference>
<keyword evidence="4" id="KW-0281">Fimbrium</keyword>
<evidence type="ECO:0000256" key="5">
    <source>
        <dbReference type="SAM" id="Phobius"/>
    </source>
</evidence>
<evidence type="ECO:0000256" key="4">
    <source>
        <dbReference type="ARBA" id="ARBA00023263"/>
    </source>
</evidence>
<protein>
    <submittedName>
        <fullName evidence="7">Type 1 fimbrial protein</fullName>
    </submittedName>
</protein>
<dbReference type="Proteomes" id="UP000639004">
    <property type="component" value="Unassembled WGS sequence"/>
</dbReference>
<dbReference type="SUPFAM" id="SSF49401">
    <property type="entry name" value="Bacterial adhesins"/>
    <property type="match status" value="1"/>
</dbReference>
<dbReference type="PANTHER" id="PTHR33420:SF3">
    <property type="entry name" value="FIMBRIAL SUBUNIT ELFA"/>
    <property type="match status" value="1"/>
</dbReference>
<comment type="similarity">
    <text evidence="2">Belongs to the fimbrial protein family.</text>
</comment>